<comment type="cofactor">
    <cofactor evidence="4">
        <name>FAD</name>
        <dbReference type="ChEBI" id="CHEBI:57692"/>
    </cofactor>
</comment>
<keyword evidence="10" id="KW-0479">Metal-binding</keyword>
<evidence type="ECO:0000256" key="16">
    <source>
        <dbReference type="ARBA" id="ARBA00023063"/>
    </source>
</evidence>
<gene>
    <name evidence="21" type="ORF">GCM10009547_38990</name>
</gene>
<dbReference type="CDD" id="cd02791">
    <property type="entry name" value="MopB_CT_Nitrate-R-NapA-like"/>
    <property type="match status" value="1"/>
</dbReference>
<dbReference type="PANTHER" id="PTHR43105:SF9">
    <property type="entry name" value="NADPH-FE(3+) OXIDOREDUCTASE SUBUNIT ALPHA"/>
    <property type="match status" value="1"/>
</dbReference>
<dbReference type="EMBL" id="BAAAHE010000040">
    <property type="protein sequence ID" value="GAA0631296.1"/>
    <property type="molecule type" value="Genomic_DNA"/>
</dbReference>
<dbReference type="InterPro" id="IPR017938">
    <property type="entry name" value="Riboflavin_synthase-like_b-brl"/>
</dbReference>
<dbReference type="SUPFAM" id="SSF52343">
    <property type="entry name" value="Ferredoxin reductase-like, C-terminal NADP-linked domain"/>
    <property type="match status" value="1"/>
</dbReference>
<evidence type="ECO:0000256" key="5">
    <source>
        <dbReference type="ARBA" id="ARBA00008747"/>
    </source>
</evidence>
<dbReference type="InterPro" id="IPR023173">
    <property type="entry name" value="NADPH_Cyt_P450_Rdtase_alpha"/>
</dbReference>
<keyword evidence="7" id="KW-0500">Molybdenum</keyword>
<keyword evidence="9" id="KW-0288">FMN</keyword>
<evidence type="ECO:0000256" key="3">
    <source>
        <dbReference type="ARBA" id="ARBA00001966"/>
    </source>
</evidence>
<keyword evidence="6" id="KW-0004">4Fe-4S</keyword>
<dbReference type="SUPFAM" id="SSF63380">
    <property type="entry name" value="Riboflavin synthase domain-like"/>
    <property type="match status" value="1"/>
</dbReference>
<dbReference type="InterPro" id="IPR039261">
    <property type="entry name" value="FNR_nucleotide-bd"/>
</dbReference>
<evidence type="ECO:0000256" key="8">
    <source>
        <dbReference type="ARBA" id="ARBA00022630"/>
    </source>
</evidence>
<protein>
    <submittedName>
        <fullName evidence="21">Bifunctional nitrate reductase/sulfite reductase flavoprotein subunit alpha</fullName>
    </submittedName>
</protein>
<comment type="cofactor">
    <cofactor evidence="2">
        <name>Mo-bis(molybdopterin guanine dinucleotide)</name>
        <dbReference type="ChEBI" id="CHEBI:60539"/>
    </cofactor>
</comment>
<dbReference type="Gene3D" id="3.40.228.10">
    <property type="entry name" value="Dimethylsulfoxide Reductase, domain 2"/>
    <property type="match status" value="1"/>
</dbReference>
<dbReference type="Pfam" id="PF01568">
    <property type="entry name" value="Molydop_binding"/>
    <property type="match status" value="1"/>
</dbReference>
<dbReference type="SUPFAM" id="SSF50692">
    <property type="entry name" value="ADC-like"/>
    <property type="match status" value="1"/>
</dbReference>
<dbReference type="InterPro" id="IPR006656">
    <property type="entry name" value="Mopterin_OxRdtase"/>
</dbReference>
<evidence type="ECO:0000256" key="17">
    <source>
        <dbReference type="SAM" id="MobiDB-lite"/>
    </source>
</evidence>
<dbReference type="PROSITE" id="PS51384">
    <property type="entry name" value="FAD_FR"/>
    <property type="match status" value="1"/>
</dbReference>
<dbReference type="PRINTS" id="PR00369">
    <property type="entry name" value="FLAVODOXIN"/>
</dbReference>
<dbReference type="Proteomes" id="UP001500957">
    <property type="component" value="Unassembled WGS sequence"/>
</dbReference>
<dbReference type="InterPro" id="IPR041957">
    <property type="entry name" value="CT_Nitrate-R-NapA-like"/>
</dbReference>
<dbReference type="InterPro" id="IPR001094">
    <property type="entry name" value="Flavdoxin-like"/>
</dbReference>
<dbReference type="Pfam" id="PF00384">
    <property type="entry name" value="Molybdopterin"/>
    <property type="match status" value="1"/>
</dbReference>
<dbReference type="PRINTS" id="PR00371">
    <property type="entry name" value="FPNCR"/>
</dbReference>
<evidence type="ECO:0000259" key="20">
    <source>
        <dbReference type="PROSITE" id="PS51669"/>
    </source>
</evidence>
<name>A0ABN1H787_9ACTN</name>
<dbReference type="PROSITE" id="PS51669">
    <property type="entry name" value="4FE4S_MOW_BIS_MGD"/>
    <property type="match status" value="1"/>
</dbReference>
<dbReference type="Gene3D" id="2.40.40.20">
    <property type="match status" value="1"/>
</dbReference>
<dbReference type="InterPro" id="IPR006963">
    <property type="entry name" value="Mopterin_OxRdtase_4Fe-4S_dom"/>
</dbReference>
<evidence type="ECO:0000313" key="21">
    <source>
        <dbReference type="EMBL" id="GAA0631296.1"/>
    </source>
</evidence>
<keyword evidence="11" id="KW-0274">FAD</keyword>
<comment type="caution">
    <text evidence="21">The sequence shown here is derived from an EMBL/GenBank/DDBJ whole genome shotgun (WGS) entry which is preliminary data.</text>
</comment>
<feature type="domain" description="4Fe-4S Mo/W bis-MGD-type" evidence="20">
    <location>
        <begin position="8"/>
        <end position="69"/>
    </location>
</feature>
<evidence type="ECO:0000313" key="22">
    <source>
        <dbReference type="Proteomes" id="UP001500957"/>
    </source>
</evidence>
<dbReference type="CDD" id="cd06199">
    <property type="entry name" value="SiR"/>
    <property type="match status" value="1"/>
</dbReference>
<accession>A0ABN1H787</accession>
<evidence type="ECO:0000256" key="12">
    <source>
        <dbReference type="ARBA" id="ARBA00022857"/>
    </source>
</evidence>
<keyword evidence="8" id="KW-0285">Flavoprotein</keyword>
<keyword evidence="12" id="KW-0521">NADP</keyword>
<dbReference type="Gene3D" id="2.40.30.10">
    <property type="entry name" value="Translation factors"/>
    <property type="match status" value="1"/>
</dbReference>
<evidence type="ECO:0000256" key="2">
    <source>
        <dbReference type="ARBA" id="ARBA00001942"/>
    </source>
</evidence>
<comment type="similarity">
    <text evidence="5">Belongs to the prokaryotic molybdopterin-containing oxidoreductase family. NasA/NapA/NarB subfamily.</text>
</comment>
<dbReference type="Gene3D" id="1.20.990.10">
    <property type="entry name" value="NADPH-cytochrome p450 Reductase, Chain A, domain 3"/>
    <property type="match status" value="1"/>
</dbReference>
<comment type="cofactor">
    <cofactor evidence="1">
        <name>FMN</name>
        <dbReference type="ChEBI" id="CHEBI:58210"/>
    </cofactor>
</comment>
<evidence type="ECO:0000256" key="9">
    <source>
        <dbReference type="ARBA" id="ARBA00022643"/>
    </source>
</evidence>
<sequence length="1450" mass="155711">MSPHSPSTTRVRGVCSYCGVGCGIVLEIGRDAAGGRRVLSVAGDTEHPANRGRLCTKGATSAEVACAPGRLESALLRPERGATPIAVGVDDAIAEAVVRLRAIVDEHGPDAVALYVSGQMTTEAQYLSNKLAKGYLRTNNIESNSRLCMASAGVGYKQSLGSDAPPGSYDDFDAADVFLVVGSNMADCHPILFLRMMERVKAGAKLIVVDVRRTATADKADLFLQVRPGTDLALLNGLLHLIVANGDHHPDFIAEFTTNWDAVEAMLADYAPARVAEITGLAEQDLRTAAAWIGGAANWMTCWTMGLNQSVQGTWNTNAICNLHLATGAICRTGSGPFSLTGQPNAMGGREMGYMGAGLPGQRAVLSPDDRAFVENLWNLPAGTLRTDVGQGTVELFEKAAAGEIKAIWVICTNPVASVANRNTVIAGLEAAELVIVQDAFTDAETIAYADIVLPAALWTEVDGVFVNSERNLTLLQPVADAPGEALPDWDLIARIARGLGFVEAFAYDRAEQIFDELRAFANPATGYDLRGVTYDRLRTSPVQWPAPPDDDEARHPIRYLNDGRSRALVTREDGSTPRLAFATPDGRAVFHARPHVGPAELPDAEHPFVLTTGRVQHQWHTLTKTGKVPRLAKLNPGPFVEVHPDDATALGLAAGDRVEITSRRGRAVLPAVISDRMAPGTCWAPFHWNDAFGADLSINAVTNDAVDPASFQPEFKVCAVALARVSAPALEMTSPVHSADPVEMTSPPDSAISVEMSSPVESALAAALGLGEVAGAEFTAPEFTAPEFTAPEFTAPEFTGIQRQYLAGLTVGLASPQARPGTPVLPADAPFDDERRAWVAGLLAGLFSRADVGPGPTASGDVISTGDVISSAGAPPETVVLAWASQTGNAEDFASGAAALLARDGLPVHLTMMDDLDVATLPQASTLLVVTSTFGDGESPDNGQGFWAALSDTAAPRLDGVRFAVLAFGDPNYADFCGHGRRLDARLAELGATRLADRVDAGPDDRARAANWLTAVRDLLRPDGERPEPPPAAAPTAPATRPVPRPVAVTLPPSVPVPAPDPGAEYVSPDVQPDVEAAGLFTRRQPLPTRLVTNLALTGAGSAKDVRRFGFALDAGCTYEVGDALGVWPKNDETVVDEWLAVTGLDGDAVVALDDRPETDLRTAAREYLDIVRITPDLMRFVNQRHPDRDLARLLRANNKIALEQWLWGKQAMDLLAEYPVRAATEDWLDVIRPLAPRLYSISSSPKEFPHEVALTVSAVRYAYEGRARHGVCSTFLADRCADETVPVFLQRSPHFRPPTDGRTPMIMIGPGTGVAPFRGFLQERRQLGHHGRNWLFFGEQRSATDFYYRAELEEMYGAGLLTRLSLAFSRDQRQKVYVQDLMRAAGREFWRWLDAGAHVYVCGDAGRMAKDVHAALIEIVRDHGGLGERAEEYVRSLVTQRRYVRDVY</sequence>
<dbReference type="Gene3D" id="3.40.50.360">
    <property type="match status" value="1"/>
</dbReference>
<dbReference type="SMART" id="SM00926">
    <property type="entry name" value="Molybdop_Fe4S4"/>
    <property type="match status" value="1"/>
</dbReference>
<keyword evidence="16" id="KW-0534">Nitrate assimilation</keyword>
<feature type="compositionally biased region" description="Low complexity" evidence="17">
    <location>
        <begin position="1035"/>
        <end position="1045"/>
    </location>
</feature>
<evidence type="ECO:0000259" key="19">
    <source>
        <dbReference type="PROSITE" id="PS51384"/>
    </source>
</evidence>
<dbReference type="InterPro" id="IPR017927">
    <property type="entry name" value="FAD-bd_FR_type"/>
</dbReference>
<evidence type="ECO:0000256" key="13">
    <source>
        <dbReference type="ARBA" id="ARBA00023002"/>
    </source>
</evidence>
<organism evidence="21 22">
    <name type="scientific">Sporichthya brevicatena</name>
    <dbReference type="NCBI Taxonomy" id="171442"/>
    <lineage>
        <taxon>Bacteria</taxon>
        <taxon>Bacillati</taxon>
        <taxon>Actinomycetota</taxon>
        <taxon>Actinomycetes</taxon>
        <taxon>Sporichthyales</taxon>
        <taxon>Sporichthyaceae</taxon>
        <taxon>Sporichthya</taxon>
    </lineage>
</organism>
<dbReference type="PANTHER" id="PTHR43105">
    <property type="entry name" value="RESPIRATORY NITRATE REDUCTASE"/>
    <property type="match status" value="1"/>
</dbReference>
<keyword evidence="15" id="KW-0411">Iron-sulfur</keyword>
<dbReference type="Gene3D" id="2.20.25.90">
    <property type="entry name" value="ADC-like domains"/>
    <property type="match status" value="1"/>
</dbReference>
<dbReference type="InterPro" id="IPR029039">
    <property type="entry name" value="Flavoprotein-like_sf"/>
</dbReference>
<dbReference type="PROSITE" id="PS50902">
    <property type="entry name" value="FLAVODOXIN_LIKE"/>
    <property type="match status" value="1"/>
</dbReference>
<comment type="cofactor">
    <cofactor evidence="3">
        <name>[4Fe-4S] cluster</name>
        <dbReference type="ChEBI" id="CHEBI:49883"/>
    </cofactor>
</comment>
<dbReference type="SUPFAM" id="SSF52218">
    <property type="entry name" value="Flavoproteins"/>
    <property type="match status" value="1"/>
</dbReference>
<evidence type="ECO:0000256" key="6">
    <source>
        <dbReference type="ARBA" id="ARBA00022485"/>
    </source>
</evidence>
<dbReference type="InterPro" id="IPR008254">
    <property type="entry name" value="Flavodoxin/NO_synth"/>
</dbReference>
<dbReference type="Pfam" id="PF00175">
    <property type="entry name" value="NAD_binding_1"/>
    <property type="match status" value="1"/>
</dbReference>
<dbReference type="Pfam" id="PF00667">
    <property type="entry name" value="FAD_binding_1"/>
    <property type="match status" value="1"/>
</dbReference>
<evidence type="ECO:0000256" key="4">
    <source>
        <dbReference type="ARBA" id="ARBA00001974"/>
    </source>
</evidence>
<dbReference type="InterPro" id="IPR006657">
    <property type="entry name" value="MoPterin_dinucl-bd_dom"/>
</dbReference>
<feature type="domain" description="Flavodoxin-like" evidence="18">
    <location>
        <begin position="880"/>
        <end position="1018"/>
    </location>
</feature>
<evidence type="ECO:0000256" key="14">
    <source>
        <dbReference type="ARBA" id="ARBA00023004"/>
    </source>
</evidence>
<evidence type="ECO:0000256" key="10">
    <source>
        <dbReference type="ARBA" id="ARBA00022723"/>
    </source>
</evidence>
<feature type="region of interest" description="Disordered" evidence="17">
    <location>
        <begin position="1022"/>
        <end position="1045"/>
    </location>
</feature>
<keyword evidence="22" id="KW-1185">Reference proteome</keyword>
<keyword evidence="13" id="KW-0560">Oxidoreductase</keyword>
<feature type="domain" description="FAD-binding FR-type" evidence="19">
    <location>
        <begin position="1085"/>
        <end position="1300"/>
    </location>
</feature>
<evidence type="ECO:0000256" key="7">
    <source>
        <dbReference type="ARBA" id="ARBA00022505"/>
    </source>
</evidence>
<dbReference type="Gene3D" id="3.40.50.740">
    <property type="match status" value="1"/>
</dbReference>
<keyword evidence="14" id="KW-0408">Iron</keyword>
<dbReference type="InterPro" id="IPR003097">
    <property type="entry name" value="CysJ-like_FAD-binding"/>
</dbReference>
<evidence type="ECO:0000256" key="1">
    <source>
        <dbReference type="ARBA" id="ARBA00001917"/>
    </source>
</evidence>
<dbReference type="Pfam" id="PF00258">
    <property type="entry name" value="Flavodoxin_1"/>
    <property type="match status" value="1"/>
</dbReference>
<reference evidence="21 22" key="1">
    <citation type="journal article" date="2019" name="Int. J. Syst. Evol. Microbiol.">
        <title>The Global Catalogue of Microorganisms (GCM) 10K type strain sequencing project: providing services to taxonomists for standard genome sequencing and annotation.</title>
        <authorList>
            <consortium name="The Broad Institute Genomics Platform"/>
            <consortium name="The Broad Institute Genome Sequencing Center for Infectious Disease"/>
            <person name="Wu L."/>
            <person name="Ma J."/>
        </authorList>
    </citation>
    <scope>NUCLEOTIDE SEQUENCE [LARGE SCALE GENOMIC DNA]</scope>
    <source>
        <strain evidence="21 22">JCM 10671</strain>
    </source>
</reference>
<evidence type="ECO:0000256" key="11">
    <source>
        <dbReference type="ARBA" id="ARBA00022827"/>
    </source>
</evidence>
<evidence type="ECO:0000256" key="15">
    <source>
        <dbReference type="ARBA" id="ARBA00023014"/>
    </source>
</evidence>
<dbReference type="CDD" id="cd02754">
    <property type="entry name" value="MopB_Nitrate-R-NapA-like"/>
    <property type="match status" value="1"/>
</dbReference>
<dbReference type="Pfam" id="PF04879">
    <property type="entry name" value="Molybdop_Fe4S4"/>
    <property type="match status" value="1"/>
</dbReference>
<evidence type="ECO:0000259" key="18">
    <source>
        <dbReference type="PROSITE" id="PS50902"/>
    </source>
</evidence>
<dbReference type="InterPro" id="IPR050123">
    <property type="entry name" value="Prok_molybdopt-oxidoreductase"/>
</dbReference>
<dbReference type="Gene3D" id="3.40.50.80">
    <property type="entry name" value="Nucleotide-binding domain of ferredoxin-NADP reductase (FNR) module"/>
    <property type="match status" value="1"/>
</dbReference>
<proteinExistence type="inferred from homology"/>
<dbReference type="InterPro" id="IPR001433">
    <property type="entry name" value="OxRdtase_FAD/NAD-bd"/>
</dbReference>
<dbReference type="InterPro" id="IPR009010">
    <property type="entry name" value="Asp_de-COase-like_dom_sf"/>
</dbReference>
<dbReference type="InterPro" id="IPR001709">
    <property type="entry name" value="Flavoprot_Pyr_Nucl_cyt_Rdtase"/>
</dbReference>
<dbReference type="SUPFAM" id="SSF53706">
    <property type="entry name" value="Formate dehydrogenase/DMSO reductase, domains 1-3"/>
    <property type="match status" value="1"/>
</dbReference>
<dbReference type="RefSeq" id="WP_344607859.1">
    <property type="nucleotide sequence ID" value="NZ_BAAAHE010000040.1"/>
</dbReference>